<comment type="caution">
    <text evidence="1">The sequence shown here is derived from an EMBL/GenBank/DDBJ whole genome shotgun (WGS) entry which is preliminary data.</text>
</comment>
<dbReference type="RefSeq" id="WP_275779953.1">
    <property type="nucleotide sequence ID" value="NZ_BAABDE010000038.1"/>
</dbReference>
<dbReference type="Gene3D" id="1.10.600.10">
    <property type="entry name" value="Farnesyl Diphosphate Synthase"/>
    <property type="match status" value="1"/>
</dbReference>
<accession>A0ABP7JB57</accession>
<evidence type="ECO:0000313" key="1">
    <source>
        <dbReference type="EMBL" id="GAA3839825.1"/>
    </source>
</evidence>
<name>A0ABP7JB57_9ACTN</name>
<sequence length="108" mass="12207">MPGELFHQPEYRRLCTLAREPAILSNDVASLEKEEVRTDTFNSILLLQQEENLDRSAAVETVAALIRREAALRGAEAFHLWFGGFYDWQPNTPRYAGHQTPPTEPAPA</sequence>
<organism evidence="1 2">
    <name type="scientific">Streptomyces coacervatus</name>
    <dbReference type="NCBI Taxonomy" id="647381"/>
    <lineage>
        <taxon>Bacteria</taxon>
        <taxon>Bacillati</taxon>
        <taxon>Actinomycetota</taxon>
        <taxon>Actinomycetes</taxon>
        <taxon>Kitasatosporales</taxon>
        <taxon>Streptomycetaceae</taxon>
        <taxon>Streptomyces</taxon>
    </lineage>
</organism>
<dbReference type="Proteomes" id="UP001501009">
    <property type="component" value="Unassembled WGS sequence"/>
</dbReference>
<proteinExistence type="predicted"/>
<dbReference type="SUPFAM" id="SSF48576">
    <property type="entry name" value="Terpenoid synthases"/>
    <property type="match status" value="1"/>
</dbReference>
<protein>
    <submittedName>
        <fullName evidence="1">Uncharacterized protein</fullName>
    </submittedName>
</protein>
<keyword evidence="2" id="KW-1185">Reference proteome</keyword>
<dbReference type="Pfam" id="PF19086">
    <property type="entry name" value="Terpene_syn_C_2"/>
    <property type="match status" value="1"/>
</dbReference>
<dbReference type="EMBL" id="BAABDE010000038">
    <property type="protein sequence ID" value="GAA3839825.1"/>
    <property type="molecule type" value="Genomic_DNA"/>
</dbReference>
<evidence type="ECO:0000313" key="2">
    <source>
        <dbReference type="Proteomes" id="UP001501009"/>
    </source>
</evidence>
<reference evidence="2" key="1">
    <citation type="journal article" date="2019" name="Int. J. Syst. Evol. Microbiol.">
        <title>The Global Catalogue of Microorganisms (GCM) 10K type strain sequencing project: providing services to taxonomists for standard genome sequencing and annotation.</title>
        <authorList>
            <consortium name="The Broad Institute Genomics Platform"/>
            <consortium name="The Broad Institute Genome Sequencing Center for Infectious Disease"/>
            <person name="Wu L."/>
            <person name="Ma J."/>
        </authorList>
    </citation>
    <scope>NUCLEOTIDE SEQUENCE [LARGE SCALE GENOMIC DNA]</scope>
    <source>
        <strain evidence="2">JCM 17138</strain>
    </source>
</reference>
<dbReference type="InterPro" id="IPR008949">
    <property type="entry name" value="Isoprenoid_synthase_dom_sf"/>
</dbReference>
<gene>
    <name evidence="1" type="ORF">GCM10022403_085110</name>
</gene>